<evidence type="ECO:0000256" key="1">
    <source>
        <dbReference type="ARBA" id="ARBA00004651"/>
    </source>
</evidence>
<keyword evidence="4" id="KW-1133">Transmembrane helix</keyword>
<comment type="subcellular location">
    <subcellularLocation>
        <location evidence="1">Cell membrane</location>
        <topology evidence="1">Multi-pass membrane protein</topology>
    </subcellularLocation>
</comment>
<evidence type="ECO:0000313" key="7">
    <source>
        <dbReference type="EMBL" id="ERJ91453.1"/>
    </source>
</evidence>
<comment type="caution">
    <text evidence="7">The sequence shown here is derived from an EMBL/GenBank/DDBJ whole genome shotgun (WGS) entry which is preliminary data.</text>
</comment>
<dbReference type="PATRIC" id="fig|411473.3.peg.2140"/>
<gene>
    <name evidence="7" type="ORF">RUMCAL_02562</name>
</gene>
<dbReference type="EMBL" id="AWVF01000310">
    <property type="protein sequence ID" value="ERJ91453.1"/>
    <property type="molecule type" value="Genomic_DNA"/>
</dbReference>
<keyword evidence="8" id="KW-1185">Reference proteome</keyword>
<dbReference type="InterPro" id="IPR015867">
    <property type="entry name" value="N-reg_PII/ATP_PRibTrfase_C"/>
</dbReference>
<dbReference type="Pfam" id="PF10035">
    <property type="entry name" value="DUF2179"/>
    <property type="match status" value="1"/>
</dbReference>
<dbReference type="AlphaFoldDB" id="U2LWH5"/>
<evidence type="ECO:0000259" key="6">
    <source>
        <dbReference type="Pfam" id="PF10035"/>
    </source>
</evidence>
<evidence type="ECO:0000256" key="3">
    <source>
        <dbReference type="ARBA" id="ARBA00022692"/>
    </source>
</evidence>
<evidence type="ECO:0000313" key="8">
    <source>
        <dbReference type="Proteomes" id="UP000016662"/>
    </source>
</evidence>
<organism evidence="7 8">
    <name type="scientific">Ruminococcus callidus ATCC 27760</name>
    <dbReference type="NCBI Taxonomy" id="411473"/>
    <lineage>
        <taxon>Bacteria</taxon>
        <taxon>Bacillati</taxon>
        <taxon>Bacillota</taxon>
        <taxon>Clostridia</taxon>
        <taxon>Eubacteriales</taxon>
        <taxon>Oscillospiraceae</taxon>
        <taxon>Ruminococcus</taxon>
    </lineage>
</organism>
<evidence type="ECO:0000256" key="4">
    <source>
        <dbReference type="ARBA" id="ARBA00022989"/>
    </source>
</evidence>
<proteinExistence type="predicted"/>
<protein>
    <recommendedName>
        <fullName evidence="6">DUF2179 domain-containing protein</fullName>
    </recommendedName>
</protein>
<dbReference type="Proteomes" id="UP000016662">
    <property type="component" value="Unassembled WGS sequence"/>
</dbReference>
<dbReference type="GO" id="GO:0005886">
    <property type="term" value="C:plasma membrane"/>
    <property type="evidence" value="ECO:0007669"/>
    <property type="project" value="UniProtKB-SubCell"/>
</dbReference>
<keyword evidence="3" id="KW-0812">Transmembrane</keyword>
<accession>U2LWH5</accession>
<name>U2LWH5_9FIRM</name>
<evidence type="ECO:0000256" key="2">
    <source>
        <dbReference type="ARBA" id="ARBA00022475"/>
    </source>
</evidence>
<reference evidence="7 8" key="1">
    <citation type="submission" date="2013-07" db="EMBL/GenBank/DDBJ databases">
        <authorList>
            <person name="Weinstock G."/>
            <person name="Sodergren E."/>
            <person name="Wylie T."/>
            <person name="Fulton L."/>
            <person name="Fulton R."/>
            <person name="Fronick C."/>
            <person name="O'Laughlin M."/>
            <person name="Godfrey J."/>
            <person name="Miner T."/>
            <person name="Herter B."/>
            <person name="Appelbaum E."/>
            <person name="Cordes M."/>
            <person name="Lek S."/>
            <person name="Wollam A."/>
            <person name="Pepin K.H."/>
            <person name="Palsikar V.B."/>
            <person name="Mitreva M."/>
            <person name="Wilson R.K."/>
        </authorList>
    </citation>
    <scope>NUCLEOTIDE SEQUENCE [LARGE SCALE GENOMIC DNA]</scope>
    <source>
        <strain evidence="7 8">ATCC 27760</strain>
    </source>
</reference>
<feature type="domain" description="DUF2179" evidence="6">
    <location>
        <begin position="1"/>
        <end position="52"/>
    </location>
</feature>
<keyword evidence="2" id="KW-1003">Cell membrane</keyword>
<dbReference type="STRING" id="411473.RUMCAL_02562"/>
<keyword evidence="5" id="KW-0472">Membrane</keyword>
<sequence>MTILDAHGLISGKKDMMYCVITRLELMELRRIVEKYDGSAFITVSDISEIIGDHIKKTSKVQQEVIAQQMEQREKAFAESEE</sequence>
<dbReference type="HOGENOM" id="CLU_2556216_0_0_9"/>
<evidence type="ECO:0000256" key="5">
    <source>
        <dbReference type="ARBA" id="ARBA00023136"/>
    </source>
</evidence>
<dbReference type="Gene3D" id="3.30.70.120">
    <property type="match status" value="1"/>
</dbReference>
<dbReference type="InterPro" id="IPR019264">
    <property type="entry name" value="DUF2179"/>
</dbReference>